<dbReference type="EMBL" id="CP130318">
    <property type="protein sequence ID" value="WNQ13683.1"/>
    <property type="molecule type" value="Genomic_DNA"/>
</dbReference>
<evidence type="ECO:0000313" key="1">
    <source>
        <dbReference type="EMBL" id="WNQ13683.1"/>
    </source>
</evidence>
<keyword evidence="2" id="KW-1185">Reference proteome</keyword>
<sequence>MGRKLEGNGIWEASRMMLPEHREQIIRHRGDLPKKAKPALDEQRIQELSDLLAEAVNRGKAVQLTLYDPISPSILHGRIERVDPLLGRVRVTAGEEEWRVPLRDILDIVLE</sequence>
<dbReference type="InterPro" id="IPR014962">
    <property type="entry name" value="YolD"/>
</dbReference>
<protein>
    <submittedName>
        <fullName evidence="1">YolD-like family protein</fullName>
    </submittedName>
</protein>
<reference evidence="1 2" key="1">
    <citation type="submission" date="2022-02" db="EMBL/GenBank/DDBJ databases">
        <title>Paenibacillus sp. MBLB1776 Whole Genome Shotgun Sequencing.</title>
        <authorList>
            <person name="Hwang C.Y."/>
            <person name="Cho E.-S."/>
            <person name="Seo M.-J."/>
        </authorList>
    </citation>
    <scope>NUCLEOTIDE SEQUENCE [LARGE SCALE GENOMIC DNA]</scope>
    <source>
        <strain evidence="1 2">MBLB1776</strain>
    </source>
</reference>
<dbReference type="RefSeq" id="WP_315607465.1">
    <property type="nucleotide sequence ID" value="NZ_CP130318.1"/>
</dbReference>
<proteinExistence type="predicted"/>
<dbReference type="AlphaFoldDB" id="A0AA96LIM0"/>
<name>A0AA96LIM0_9BACL</name>
<accession>A0AA96LIM0</accession>
<evidence type="ECO:0000313" key="2">
    <source>
        <dbReference type="Proteomes" id="UP001305702"/>
    </source>
</evidence>
<organism evidence="1 2">
    <name type="scientific">Paenibacillus aurantius</name>
    <dbReference type="NCBI Taxonomy" id="2918900"/>
    <lineage>
        <taxon>Bacteria</taxon>
        <taxon>Bacillati</taxon>
        <taxon>Bacillota</taxon>
        <taxon>Bacilli</taxon>
        <taxon>Bacillales</taxon>
        <taxon>Paenibacillaceae</taxon>
        <taxon>Paenibacillus</taxon>
    </lineage>
</organism>
<gene>
    <name evidence="1" type="ORF">MJA45_11900</name>
</gene>
<dbReference type="Pfam" id="PF08863">
    <property type="entry name" value="YolD"/>
    <property type="match status" value="1"/>
</dbReference>
<dbReference type="KEGG" id="paun:MJA45_11900"/>
<dbReference type="Proteomes" id="UP001305702">
    <property type="component" value="Chromosome"/>
</dbReference>